<organism evidence="2 3">
    <name type="scientific">Helicobacter valdiviensis</name>
    <dbReference type="NCBI Taxonomy" id="1458358"/>
    <lineage>
        <taxon>Bacteria</taxon>
        <taxon>Pseudomonadati</taxon>
        <taxon>Campylobacterota</taxon>
        <taxon>Epsilonproteobacteria</taxon>
        <taxon>Campylobacterales</taxon>
        <taxon>Helicobacteraceae</taxon>
        <taxon>Helicobacter</taxon>
    </lineage>
</organism>
<dbReference type="EMBL" id="NBIU01000021">
    <property type="protein sequence ID" value="PZT47807.1"/>
    <property type="molecule type" value="Genomic_DNA"/>
</dbReference>
<dbReference type="InterPro" id="IPR036721">
    <property type="entry name" value="RCK_C_sf"/>
</dbReference>
<dbReference type="Gene3D" id="3.30.70.1450">
    <property type="entry name" value="Regulator of K+ conductance, C-terminal domain"/>
    <property type="match status" value="1"/>
</dbReference>
<evidence type="ECO:0000313" key="3">
    <source>
        <dbReference type="Proteomes" id="UP000249746"/>
    </source>
</evidence>
<dbReference type="Pfam" id="PF02254">
    <property type="entry name" value="TrkA_N"/>
    <property type="match status" value="1"/>
</dbReference>
<reference evidence="2 3" key="1">
    <citation type="submission" date="2017-03" db="EMBL/GenBank/DDBJ databases">
        <title>Genomic and clinical evidence uncovers the enterohepatic species Helicobacter valdiviensis as a potential human intestinal pathogen.</title>
        <authorList>
            <person name="Fresia P."/>
            <person name="Jara R."/>
            <person name="Sierra R."/>
            <person name="Ferres I."/>
            <person name="Greif G."/>
            <person name="Iraola G."/>
            <person name="Collado L."/>
        </authorList>
    </citation>
    <scope>NUCLEOTIDE SEQUENCE [LARGE SCALE GENOMIC DNA]</scope>
    <source>
        <strain evidence="2 3">WBE14</strain>
    </source>
</reference>
<dbReference type="PANTHER" id="PTHR43833">
    <property type="entry name" value="POTASSIUM CHANNEL PROTEIN 2-RELATED-RELATED"/>
    <property type="match status" value="1"/>
</dbReference>
<comment type="caution">
    <text evidence="2">The sequence shown here is derived from an EMBL/GenBank/DDBJ whole genome shotgun (WGS) entry which is preliminary data.</text>
</comment>
<dbReference type="Gene3D" id="3.40.50.720">
    <property type="entry name" value="NAD(P)-binding Rossmann-like Domain"/>
    <property type="match status" value="1"/>
</dbReference>
<keyword evidence="3" id="KW-1185">Reference proteome</keyword>
<protein>
    <recommendedName>
        <fullName evidence="1">RCK N-terminal domain-containing protein</fullName>
    </recommendedName>
</protein>
<dbReference type="GO" id="GO:0006813">
    <property type="term" value="P:potassium ion transport"/>
    <property type="evidence" value="ECO:0007669"/>
    <property type="project" value="InterPro"/>
</dbReference>
<feature type="domain" description="RCK N-terminal" evidence="1">
    <location>
        <begin position="6"/>
        <end position="119"/>
    </location>
</feature>
<dbReference type="PANTHER" id="PTHR43833:SF7">
    <property type="entry name" value="KTR SYSTEM POTASSIUM UPTAKE PROTEIN C"/>
    <property type="match status" value="1"/>
</dbReference>
<accession>A0A2W6MTN8</accession>
<dbReference type="InterPro" id="IPR036291">
    <property type="entry name" value="NAD(P)-bd_dom_sf"/>
</dbReference>
<dbReference type="InterPro" id="IPR050721">
    <property type="entry name" value="Trk_Ktr_HKT_K-transport"/>
</dbReference>
<evidence type="ECO:0000259" key="1">
    <source>
        <dbReference type="Pfam" id="PF02254"/>
    </source>
</evidence>
<sequence length="221" mass="24396">MQTYGVIGLGKFGYYIASGLIKQGKRVLIADKDEAVVKEFADLSEMAFVLDSTDTLALKEAGFSNIDFAIISIGENIESSILTLMALKELEVKNIIAKAITPIHGKILSRLGASKVIYPEKEASQHLLRSFIAHPEFELVDVSNSLKIIKIKINSDNVGMNGNDLLNKIIAKKEIEHAKIIAIKKDGDKEWDLSPDLNQTLFENTKVVVFGFSEALEKFSL</sequence>
<dbReference type="Proteomes" id="UP000249746">
    <property type="component" value="Unassembled WGS sequence"/>
</dbReference>
<dbReference type="RefSeq" id="WP_111230152.1">
    <property type="nucleotide sequence ID" value="NZ_NBIU01000021.1"/>
</dbReference>
<name>A0A2W6MTN8_9HELI</name>
<dbReference type="AlphaFoldDB" id="A0A2W6MTN8"/>
<gene>
    <name evidence="2" type="ORF">B6S12_07310</name>
</gene>
<dbReference type="SUPFAM" id="SSF51735">
    <property type="entry name" value="NAD(P)-binding Rossmann-fold domains"/>
    <property type="match status" value="1"/>
</dbReference>
<dbReference type="InterPro" id="IPR003148">
    <property type="entry name" value="RCK_N"/>
</dbReference>
<evidence type="ECO:0000313" key="2">
    <source>
        <dbReference type="EMBL" id="PZT47807.1"/>
    </source>
</evidence>
<proteinExistence type="predicted"/>
<dbReference type="OrthoDB" id="9776294at2"/>